<dbReference type="Gene3D" id="3.30.450.40">
    <property type="match status" value="1"/>
</dbReference>
<dbReference type="Proteomes" id="UP000289703">
    <property type="component" value="Unassembled WGS sequence"/>
</dbReference>
<name>A0A4Q1JKU1_9BACT</name>
<dbReference type="RefSeq" id="WP_129255010.1">
    <property type="nucleotide sequence ID" value="NZ_SAXA01000011.1"/>
</dbReference>
<gene>
    <name evidence="1" type="ORF">EO244_12495</name>
</gene>
<evidence type="ECO:0000313" key="1">
    <source>
        <dbReference type="EMBL" id="RXQ91557.1"/>
    </source>
</evidence>
<sequence>MKPNLKLSISEIPFKSNLNFLPLIKRLEQEIKNDNDYSAQARFILSQIKDYPIFFKKSISPKELTKYDKQIRVLMSFIYSPLELETTMSGTAAPLDDNAFFQSTLNKELEADETKSLIMIDDFSDDQCMLLFSKLMYAYSIILKEYYYSDINIDYFIRYRLDNKLNGLVNHYKLDLDSSYIDVTHKGQLTELSDNDIKKLIDNPLNMDLWLETLPLNQFEFSGFMKFKYIDVTHLEVISSLKTDLLEKASIINPLNFKNLEQNLRSLFINPQLRLGLMALNIKNNVVQNRTDFWHGLLSNSDFNCCDYENSIYEKALRTKSPVIINDLSNYNNIGPIEKGILSKGINNIILTPLIFEDQPIGILEIGSPNAYDIKFTKLRTIKDLMPVFSIALMRSSNELQNKVQATIKEECTAIHPSVEWRFEDAAHNLLQQRVTDENAKMEQIVFDEVHPLYGAIDIRNSSQERNHSIQCDLLEQLNLAKKVFEEAYRLKQMPIYDQIIYKIEQYSNNIEKGLSSGDESNILNFIQEHVDPLFSHLNFKDQQFKEAISNYKNSLDPNLGIVYKCRKRFEDSLALINSCIIKYLDKEQEKAQQMYPHYFEKYRTDGVEHNIYIGESITKEQSYNPMYLKNLRLWQLIISCEISRKTAELKASLPIPLDTTALILVHSQKLSIRFRQDEKKFDVDGAYNIRYEIVKKRIDKAVIKGTNERLTQPGKIAIIFSQGNEMFEYQRYLEYLISKGYFENKIENLILDDLQGIYGLRALRVTIKTGENGQENITELAQEIGLND</sequence>
<keyword evidence="2" id="KW-1185">Reference proteome</keyword>
<dbReference type="InterPro" id="IPR029016">
    <property type="entry name" value="GAF-like_dom_sf"/>
</dbReference>
<accession>A0A4Q1JKU1</accession>
<reference evidence="1 2" key="1">
    <citation type="submission" date="2019-01" db="EMBL/GenBank/DDBJ databases">
        <title>Ancylomarina salipaludis sp. nov., isolated from a salt marsh.</title>
        <authorList>
            <person name="Yoon J.-H."/>
        </authorList>
    </citation>
    <scope>NUCLEOTIDE SEQUENCE [LARGE SCALE GENOMIC DNA]</scope>
    <source>
        <strain evidence="1 2">SHSM-M15</strain>
    </source>
</reference>
<dbReference type="OrthoDB" id="627374at2"/>
<comment type="caution">
    <text evidence="1">The sequence shown here is derived from an EMBL/GenBank/DDBJ whole genome shotgun (WGS) entry which is preliminary data.</text>
</comment>
<protein>
    <submittedName>
        <fullName evidence="1">GAF domain-containing protein</fullName>
    </submittedName>
</protein>
<organism evidence="1 2">
    <name type="scientific">Ancylomarina salipaludis</name>
    <dbReference type="NCBI Taxonomy" id="2501299"/>
    <lineage>
        <taxon>Bacteria</taxon>
        <taxon>Pseudomonadati</taxon>
        <taxon>Bacteroidota</taxon>
        <taxon>Bacteroidia</taxon>
        <taxon>Marinilabiliales</taxon>
        <taxon>Marinifilaceae</taxon>
        <taxon>Ancylomarina</taxon>
    </lineage>
</organism>
<dbReference type="EMBL" id="SAXA01000011">
    <property type="protein sequence ID" value="RXQ91557.1"/>
    <property type="molecule type" value="Genomic_DNA"/>
</dbReference>
<proteinExistence type="predicted"/>
<dbReference type="SUPFAM" id="SSF55781">
    <property type="entry name" value="GAF domain-like"/>
    <property type="match status" value="1"/>
</dbReference>
<evidence type="ECO:0000313" key="2">
    <source>
        <dbReference type="Proteomes" id="UP000289703"/>
    </source>
</evidence>
<dbReference type="AlphaFoldDB" id="A0A4Q1JKU1"/>